<name>A0AC60PJ79_IXOPE</name>
<evidence type="ECO:0000313" key="2">
    <source>
        <dbReference type="Proteomes" id="UP000805193"/>
    </source>
</evidence>
<proteinExistence type="predicted"/>
<dbReference type="Proteomes" id="UP000805193">
    <property type="component" value="Unassembled WGS sequence"/>
</dbReference>
<reference evidence="1 2" key="1">
    <citation type="journal article" date="2020" name="Cell">
        <title>Large-Scale Comparative Analyses of Tick Genomes Elucidate Their Genetic Diversity and Vector Capacities.</title>
        <authorList>
            <consortium name="Tick Genome and Microbiome Consortium (TIGMIC)"/>
            <person name="Jia N."/>
            <person name="Wang J."/>
            <person name="Shi W."/>
            <person name="Du L."/>
            <person name="Sun Y."/>
            <person name="Zhan W."/>
            <person name="Jiang J.F."/>
            <person name="Wang Q."/>
            <person name="Zhang B."/>
            <person name="Ji P."/>
            <person name="Bell-Sakyi L."/>
            <person name="Cui X.M."/>
            <person name="Yuan T.T."/>
            <person name="Jiang B.G."/>
            <person name="Yang W.F."/>
            <person name="Lam T.T."/>
            <person name="Chang Q.C."/>
            <person name="Ding S.J."/>
            <person name="Wang X.J."/>
            <person name="Zhu J.G."/>
            <person name="Ruan X.D."/>
            <person name="Zhao L."/>
            <person name="Wei J.T."/>
            <person name="Ye R.Z."/>
            <person name="Que T.C."/>
            <person name="Du C.H."/>
            <person name="Zhou Y.H."/>
            <person name="Cheng J.X."/>
            <person name="Dai P.F."/>
            <person name="Guo W.B."/>
            <person name="Han X.H."/>
            <person name="Huang E.J."/>
            <person name="Li L.F."/>
            <person name="Wei W."/>
            <person name="Gao Y.C."/>
            <person name="Liu J.Z."/>
            <person name="Shao H.Z."/>
            <person name="Wang X."/>
            <person name="Wang C.C."/>
            <person name="Yang T.C."/>
            <person name="Huo Q.B."/>
            <person name="Li W."/>
            <person name="Chen H.Y."/>
            <person name="Chen S.E."/>
            <person name="Zhou L.G."/>
            <person name="Ni X.B."/>
            <person name="Tian J.H."/>
            <person name="Sheng Y."/>
            <person name="Liu T."/>
            <person name="Pan Y.S."/>
            <person name="Xia L.Y."/>
            <person name="Li J."/>
            <person name="Zhao F."/>
            <person name="Cao W.C."/>
        </authorList>
    </citation>
    <scope>NUCLEOTIDE SEQUENCE [LARGE SCALE GENOMIC DNA]</scope>
    <source>
        <strain evidence="1">Iper-2018</strain>
    </source>
</reference>
<accession>A0AC60PJ79</accession>
<evidence type="ECO:0000313" key="1">
    <source>
        <dbReference type="EMBL" id="KAG0420944.1"/>
    </source>
</evidence>
<gene>
    <name evidence="1" type="ORF">HPB47_003164</name>
</gene>
<keyword evidence="2" id="KW-1185">Reference proteome</keyword>
<organism evidence="1 2">
    <name type="scientific">Ixodes persulcatus</name>
    <name type="common">Taiga tick</name>
    <dbReference type="NCBI Taxonomy" id="34615"/>
    <lineage>
        <taxon>Eukaryota</taxon>
        <taxon>Metazoa</taxon>
        <taxon>Ecdysozoa</taxon>
        <taxon>Arthropoda</taxon>
        <taxon>Chelicerata</taxon>
        <taxon>Arachnida</taxon>
        <taxon>Acari</taxon>
        <taxon>Parasitiformes</taxon>
        <taxon>Ixodida</taxon>
        <taxon>Ixodoidea</taxon>
        <taxon>Ixodidae</taxon>
        <taxon>Ixodinae</taxon>
        <taxon>Ixodes</taxon>
    </lineage>
</organism>
<comment type="caution">
    <text evidence="1">The sequence shown here is derived from an EMBL/GenBank/DDBJ whole genome shotgun (WGS) entry which is preliminary data.</text>
</comment>
<sequence>MLYVRRWTSAPPTQAIPAALARVRAGSAEPAGWPDRRMPKSKMARGGSDLTTDEAEKLIEAIKERPSIYDMGSIEYRDSVRKENALEALRIICGFKTAPLEPSTPESLLMGMVDSLDREEPAEMTQQANTDFLAAESPGSSSSTPSDRGHSRVPEPRIAKRQKDQNTVEQELLRHLSTKMTGSEALGYSIGATIQHWDTETYALFSADVHRLIAEYEVRFQTVGGFKNKGASVSQIAGNVSRRMEDSVVLCIL</sequence>
<protein>
    <submittedName>
        <fullName evidence="1">Uncharacterized protein</fullName>
    </submittedName>
</protein>
<dbReference type="EMBL" id="JABSTQ010010451">
    <property type="protein sequence ID" value="KAG0420944.1"/>
    <property type="molecule type" value="Genomic_DNA"/>
</dbReference>